<proteinExistence type="predicted"/>
<dbReference type="InterPro" id="IPR009057">
    <property type="entry name" value="Homeodomain-like_sf"/>
</dbReference>
<dbReference type="SUPFAM" id="SSF46689">
    <property type="entry name" value="Homeodomain-like"/>
    <property type="match status" value="1"/>
</dbReference>
<accession>A0A841R963</accession>
<dbReference type="AlphaFoldDB" id="A0A841R963"/>
<dbReference type="InterPro" id="IPR036271">
    <property type="entry name" value="Tet_transcr_reg_TetR-rel_C_sf"/>
</dbReference>
<dbReference type="Gene3D" id="1.10.357.10">
    <property type="entry name" value="Tetracycline Repressor, domain 2"/>
    <property type="match status" value="1"/>
</dbReference>
<protein>
    <submittedName>
        <fullName evidence="4">AcrR family transcriptional regulator</fullName>
    </submittedName>
</protein>
<dbReference type="RefSeq" id="WP_184745208.1">
    <property type="nucleotide sequence ID" value="NZ_JACHGJ010000002.1"/>
</dbReference>
<evidence type="ECO:0000256" key="2">
    <source>
        <dbReference type="PROSITE-ProRule" id="PRU00335"/>
    </source>
</evidence>
<reference evidence="4 5" key="1">
    <citation type="submission" date="2020-08" db="EMBL/GenBank/DDBJ databases">
        <title>Genomic Encyclopedia of Type Strains, Phase IV (KMG-IV): sequencing the most valuable type-strain genomes for metagenomic binning, comparative biology and taxonomic classification.</title>
        <authorList>
            <person name="Goeker M."/>
        </authorList>
    </citation>
    <scope>NUCLEOTIDE SEQUENCE [LARGE SCALE GENOMIC DNA]</scope>
    <source>
        <strain evidence="4 5">DSM 2461</strain>
    </source>
</reference>
<comment type="caution">
    <text evidence="4">The sequence shown here is derived from an EMBL/GenBank/DDBJ whole genome shotgun (WGS) entry which is preliminary data.</text>
</comment>
<dbReference type="InterPro" id="IPR001647">
    <property type="entry name" value="HTH_TetR"/>
</dbReference>
<evidence type="ECO:0000256" key="1">
    <source>
        <dbReference type="ARBA" id="ARBA00023125"/>
    </source>
</evidence>
<dbReference type="Proteomes" id="UP000587760">
    <property type="component" value="Unassembled WGS sequence"/>
</dbReference>
<dbReference type="EMBL" id="JACHGJ010000002">
    <property type="protein sequence ID" value="MBB6479727.1"/>
    <property type="molecule type" value="Genomic_DNA"/>
</dbReference>
<sequence length="193" mass="21749">MPRNSAINREAVLQAAFGLVRREGIHMLSARNTAAELNCSTQPLYNYFSNIADLEQEIIKRSYSLMSDQYMSASAEDDPFLAMGLGYLDFAVREPQLFYLLYLSGRNKPDFSSENQSDEEEQLLDMMSAGEGMGDFSRGALKNIHSNISIYTHGLALILYHDPDAFTREELTGKLTSAAVSFTMYEKTKEMPR</sequence>
<dbReference type="GO" id="GO:0003677">
    <property type="term" value="F:DNA binding"/>
    <property type="evidence" value="ECO:0007669"/>
    <property type="project" value="UniProtKB-UniRule"/>
</dbReference>
<feature type="domain" description="HTH tetR-type" evidence="3">
    <location>
        <begin position="6"/>
        <end position="66"/>
    </location>
</feature>
<evidence type="ECO:0000259" key="3">
    <source>
        <dbReference type="PROSITE" id="PS50977"/>
    </source>
</evidence>
<dbReference type="PROSITE" id="PS50977">
    <property type="entry name" value="HTH_TETR_2"/>
    <property type="match status" value="1"/>
</dbReference>
<feature type="DNA-binding region" description="H-T-H motif" evidence="2">
    <location>
        <begin position="29"/>
        <end position="48"/>
    </location>
</feature>
<evidence type="ECO:0000313" key="4">
    <source>
        <dbReference type="EMBL" id="MBB6479727.1"/>
    </source>
</evidence>
<organism evidence="4 5">
    <name type="scientific">Spirochaeta isovalerica</name>
    <dbReference type="NCBI Taxonomy" id="150"/>
    <lineage>
        <taxon>Bacteria</taxon>
        <taxon>Pseudomonadati</taxon>
        <taxon>Spirochaetota</taxon>
        <taxon>Spirochaetia</taxon>
        <taxon>Spirochaetales</taxon>
        <taxon>Spirochaetaceae</taxon>
        <taxon>Spirochaeta</taxon>
    </lineage>
</organism>
<dbReference type="SUPFAM" id="SSF48498">
    <property type="entry name" value="Tetracyclin repressor-like, C-terminal domain"/>
    <property type="match status" value="1"/>
</dbReference>
<name>A0A841R963_9SPIO</name>
<gene>
    <name evidence="4" type="ORF">HNR50_001385</name>
</gene>
<keyword evidence="1 2" id="KW-0238">DNA-binding</keyword>
<keyword evidence="5" id="KW-1185">Reference proteome</keyword>
<evidence type="ECO:0000313" key="5">
    <source>
        <dbReference type="Proteomes" id="UP000587760"/>
    </source>
</evidence>